<protein>
    <recommendedName>
        <fullName evidence="8 9">Homoserine kinase</fullName>
        <shortName evidence="8">HK</shortName>
        <shortName evidence="8">HSK</shortName>
        <ecNumber evidence="8 9">2.7.1.39</ecNumber>
    </recommendedName>
</protein>
<evidence type="ECO:0000256" key="2">
    <source>
        <dbReference type="ARBA" id="ARBA00022679"/>
    </source>
</evidence>
<proteinExistence type="inferred from homology"/>
<dbReference type="GO" id="GO:0004413">
    <property type="term" value="F:homoserine kinase activity"/>
    <property type="evidence" value="ECO:0007669"/>
    <property type="project" value="UniProtKB-UniRule"/>
</dbReference>
<evidence type="ECO:0000313" key="11">
    <source>
        <dbReference type="EMBL" id="AMS45084.1"/>
    </source>
</evidence>
<dbReference type="GO" id="GO:0009088">
    <property type="term" value="P:threonine biosynthetic process"/>
    <property type="evidence" value="ECO:0007669"/>
    <property type="project" value="UniProtKB-UniRule"/>
</dbReference>
<dbReference type="AlphaFoldDB" id="A0AAC8YVK4"/>
<evidence type="ECO:0000259" key="10">
    <source>
        <dbReference type="Pfam" id="PF01636"/>
    </source>
</evidence>
<dbReference type="CDD" id="cd05153">
    <property type="entry name" value="HomoserineK_II"/>
    <property type="match status" value="1"/>
</dbReference>
<dbReference type="EMBL" id="JACICB010000004">
    <property type="protein sequence ID" value="MBB3705161.1"/>
    <property type="molecule type" value="Genomic_DNA"/>
</dbReference>
<evidence type="ECO:0000313" key="12">
    <source>
        <dbReference type="EMBL" id="MBB3705161.1"/>
    </source>
</evidence>
<evidence type="ECO:0000256" key="3">
    <source>
        <dbReference type="ARBA" id="ARBA00022697"/>
    </source>
</evidence>
<keyword evidence="1 8" id="KW-0028">Amino-acid biosynthesis</keyword>
<gene>
    <name evidence="8" type="primary">thrB</name>
    <name evidence="11" type="ORF">AA2016_6183</name>
    <name evidence="12" type="ORF">FHS67_001471</name>
</gene>
<evidence type="ECO:0000256" key="5">
    <source>
        <dbReference type="ARBA" id="ARBA00022777"/>
    </source>
</evidence>
<accession>A0AAC8YVK4</accession>
<dbReference type="EMBL" id="CP015007">
    <property type="protein sequence ID" value="AMS45084.1"/>
    <property type="molecule type" value="Genomic_DNA"/>
</dbReference>
<name>A0AAC8YVK4_AMIAI</name>
<evidence type="ECO:0000256" key="6">
    <source>
        <dbReference type="ARBA" id="ARBA00022840"/>
    </source>
</evidence>
<dbReference type="InterPro" id="IPR011009">
    <property type="entry name" value="Kinase-like_dom_sf"/>
</dbReference>
<dbReference type="InterPro" id="IPR002575">
    <property type="entry name" value="Aminoglycoside_PTrfase"/>
</dbReference>
<dbReference type="GO" id="GO:0005524">
    <property type="term" value="F:ATP binding"/>
    <property type="evidence" value="ECO:0007669"/>
    <property type="project" value="UniProtKB-KW"/>
</dbReference>
<comment type="catalytic activity">
    <reaction evidence="8">
        <text>L-homoserine + ATP = O-phospho-L-homoserine + ADP + H(+)</text>
        <dbReference type="Rhea" id="RHEA:13985"/>
        <dbReference type="ChEBI" id="CHEBI:15378"/>
        <dbReference type="ChEBI" id="CHEBI:30616"/>
        <dbReference type="ChEBI" id="CHEBI:57476"/>
        <dbReference type="ChEBI" id="CHEBI:57590"/>
        <dbReference type="ChEBI" id="CHEBI:456216"/>
        <dbReference type="EC" id="2.7.1.39"/>
    </reaction>
</comment>
<dbReference type="NCBIfam" id="NF003558">
    <property type="entry name" value="PRK05231.1"/>
    <property type="match status" value="1"/>
</dbReference>
<evidence type="ECO:0000256" key="4">
    <source>
        <dbReference type="ARBA" id="ARBA00022741"/>
    </source>
</evidence>
<keyword evidence="2 8" id="KW-0808">Transferase</keyword>
<evidence type="ECO:0000256" key="8">
    <source>
        <dbReference type="HAMAP-Rule" id="MF_00301"/>
    </source>
</evidence>
<evidence type="ECO:0000256" key="7">
    <source>
        <dbReference type="ARBA" id="ARBA00038240"/>
    </source>
</evidence>
<dbReference type="PANTHER" id="PTHR21064">
    <property type="entry name" value="AMINOGLYCOSIDE PHOSPHOTRANSFERASE DOMAIN-CONTAINING PROTEIN-RELATED"/>
    <property type="match status" value="1"/>
</dbReference>
<dbReference type="Gene3D" id="3.30.200.20">
    <property type="entry name" value="Phosphorylase Kinase, domain 1"/>
    <property type="match status" value="1"/>
</dbReference>
<keyword evidence="3 8" id="KW-0791">Threonine biosynthesis</keyword>
<dbReference type="SUPFAM" id="SSF56112">
    <property type="entry name" value="Protein kinase-like (PK-like)"/>
    <property type="match status" value="1"/>
</dbReference>
<comment type="pathway">
    <text evidence="8">Amino-acid biosynthesis; L-threonine biosynthesis; L-threonine from L-aspartate: step 4/5.</text>
</comment>
<dbReference type="Gene3D" id="3.90.1200.10">
    <property type="match status" value="1"/>
</dbReference>
<evidence type="ECO:0000256" key="1">
    <source>
        <dbReference type="ARBA" id="ARBA00022605"/>
    </source>
</evidence>
<dbReference type="EC" id="2.7.1.39" evidence="8 9"/>
<comment type="similarity">
    <text evidence="7 8">Belongs to the pseudomonas-type ThrB family.</text>
</comment>
<dbReference type="RefSeq" id="WP_067969033.1">
    <property type="nucleotide sequence ID" value="NZ_CP015007.1"/>
</dbReference>
<dbReference type="Proteomes" id="UP000075755">
    <property type="component" value="Plasmid pAA02"/>
</dbReference>
<evidence type="ECO:0000313" key="14">
    <source>
        <dbReference type="Proteomes" id="UP000577697"/>
    </source>
</evidence>
<reference evidence="11 13" key="1">
    <citation type="submission" date="2016-03" db="EMBL/GenBank/DDBJ databases">
        <title>Complete genome of Aminobacter aminovorans KCTC 2477.</title>
        <authorList>
            <person name="Kim K.M."/>
        </authorList>
    </citation>
    <scope>NUCLEOTIDE SEQUENCE [LARGE SCALE GENOMIC DNA]</scope>
    <source>
        <strain evidence="11 13">KCTC 2477</strain>
        <plasmid evidence="11 13">pAA02</plasmid>
    </source>
</reference>
<keyword evidence="14" id="KW-1185">Reference proteome</keyword>
<dbReference type="InterPro" id="IPR050249">
    <property type="entry name" value="Pseudomonas-type_ThrB"/>
</dbReference>
<keyword evidence="6 8" id="KW-0067">ATP-binding</keyword>
<reference evidence="12 14" key="2">
    <citation type="submission" date="2020-08" db="EMBL/GenBank/DDBJ databases">
        <title>Genomic Encyclopedia of Type Strains, Phase IV (KMG-IV): sequencing the most valuable type-strain genomes for metagenomic binning, comparative biology and taxonomic classification.</title>
        <authorList>
            <person name="Goeker M."/>
        </authorList>
    </citation>
    <scope>NUCLEOTIDE SEQUENCE [LARGE SCALE GENOMIC DNA]</scope>
    <source>
        <strain evidence="12 14">DSM 10368</strain>
    </source>
</reference>
<sequence length="309" mass="33922">MAVYTALSKGEIAAFIRPLDLGTLHSALGVASGIENTNYFVDTATGCYVLTLFERLTADELPFYLHLMKHLAARGIPVPDPVADDAGEILHEINGKPAVIVNRLPGQSVMSPSLVQCRAVGEMLARMHVAGNDYSRHQPNPRGLDWWRATATAARAFLSPDQQSLLASEIAFQEQIALSAARIPQGPVHGDLFRDNVLFEGEQVSGVFDFYFAGIDALLFDIAVCLNDWCVGSGEHDGARVDAFLHGYEAVRRLGAAERSLLPAMRRMGALRFWLSRLSDLHRPREAALLNAHDPTHFERLLRAIRGEG</sequence>
<organism evidence="11 13">
    <name type="scientific">Aminobacter aminovorans</name>
    <name type="common">Chelatobacter heintzii</name>
    <dbReference type="NCBI Taxonomy" id="83263"/>
    <lineage>
        <taxon>Bacteria</taxon>
        <taxon>Pseudomonadati</taxon>
        <taxon>Pseudomonadota</taxon>
        <taxon>Alphaproteobacteria</taxon>
        <taxon>Hyphomicrobiales</taxon>
        <taxon>Phyllobacteriaceae</taxon>
        <taxon>Aminobacter</taxon>
    </lineage>
</organism>
<dbReference type="Pfam" id="PF01636">
    <property type="entry name" value="APH"/>
    <property type="match status" value="1"/>
</dbReference>
<evidence type="ECO:0000313" key="13">
    <source>
        <dbReference type="Proteomes" id="UP000075755"/>
    </source>
</evidence>
<evidence type="ECO:0000256" key="9">
    <source>
        <dbReference type="NCBIfam" id="TIGR00938"/>
    </source>
</evidence>
<dbReference type="InterPro" id="IPR005280">
    <property type="entry name" value="Homoserine_kinase_II"/>
</dbReference>
<keyword evidence="4 8" id="KW-0547">Nucleotide-binding</keyword>
<keyword evidence="11" id="KW-0614">Plasmid</keyword>
<dbReference type="NCBIfam" id="TIGR00938">
    <property type="entry name" value="thrB_alt"/>
    <property type="match status" value="1"/>
</dbReference>
<dbReference type="PANTHER" id="PTHR21064:SF6">
    <property type="entry name" value="AMINOGLYCOSIDE PHOSPHOTRANSFERASE DOMAIN-CONTAINING PROTEIN"/>
    <property type="match status" value="1"/>
</dbReference>
<dbReference type="HAMAP" id="MF_00301">
    <property type="entry name" value="Homoser_kinase_2"/>
    <property type="match status" value="1"/>
</dbReference>
<keyword evidence="5 8" id="KW-0418">Kinase</keyword>
<feature type="domain" description="Aminoglycoside phosphotransferase" evidence="10">
    <location>
        <begin position="29"/>
        <end position="251"/>
    </location>
</feature>
<geneLocation type="plasmid" evidence="11 13">
    <name>pAA02</name>
</geneLocation>
<dbReference type="Proteomes" id="UP000577697">
    <property type="component" value="Unassembled WGS sequence"/>
</dbReference>
<dbReference type="KEGG" id="aak:AA2016_6183"/>